<evidence type="ECO:0000256" key="1">
    <source>
        <dbReference type="ARBA" id="ARBA00004651"/>
    </source>
</evidence>
<proteinExistence type="predicted"/>
<keyword evidence="5 8" id="KW-0472">Membrane</keyword>
<dbReference type="AlphaFoldDB" id="A0A9N9TS46"/>
<evidence type="ECO:0000256" key="7">
    <source>
        <dbReference type="ARBA" id="ARBA00023180"/>
    </source>
</evidence>
<protein>
    <submittedName>
        <fullName evidence="9">Uncharacterized protein</fullName>
    </submittedName>
</protein>
<keyword evidence="6" id="KW-0675">Receptor</keyword>
<evidence type="ECO:0000256" key="3">
    <source>
        <dbReference type="ARBA" id="ARBA00022692"/>
    </source>
</evidence>
<evidence type="ECO:0000256" key="6">
    <source>
        <dbReference type="ARBA" id="ARBA00023170"/>
    </source>
</evidence>
<comment type="subcellular location">
    <subcellularLocation>
        <location evidence="1">Cell membrane</location>
        <topology evidence="1">Multi-pass membrane protein</topology>
    </subcellularLocation>
</comment>
<evidence type="ECO:0000313" key="9">
    <source>
        <dbReference type="EMBL" id="CAG9860732.1"/>
    </source>
</evidence>
<evidence type="ECO:0000313" key="10">
    <source>
        <dbReference type="Proteomes" id="UP001153712"/>
    </source>
</evidence>
<keyword evidence="4 8" id="KW-1133">Transmembrane helix</keyword>
<name>A0A9N9TS46_PHYSR</name>
<reference evidence="9" key="1">
    <citation type="submission" date="2022-01" db="EMBL/GenBank/DDBJ databases">
        <authorList>
            <person name="King R."/>
        </authorList>
    </citation>
    <scope>NUCLEOTIDE SEQUENCE</scope>
</reference>
<organism evidence="9 10">
    <name type="scientific">Phyllotreta striolata</name>
    <name type="common">Striped flea beetle</name>
    <name type="synonym">Crioceris striolata</name>
    <dbReference type="NCBI Taxonomy" id="444603"/>
    <lineage>
        <taxon>Eukaryota</taxon>
        <taxon>Metazoa</taxon>
        <taxon>Ecdysozoa</taxon>
        <taxon>Arthropoda</taxon>
        <taxon>Hexapoda</taxon>
        <taxon>Insecta</taxon>
        <taxon>Pterygota</taxon>
        <taxon>Neoptera</taxon>
        <taxon>Endopterygota</taxon>
        <taxon>Coleoptera</taxon>
        <taxon>Polyphaga</taxon>
        <taxon>Cucujiformia</taxon>
        <taxon>Chrysomeloidea</taxon>
        <taxon>Chrysomelidae</taxon>
        <taxon>Galerucinae</taxon>
        <taxon>Alticini</taxon>
        <taxon>Phyllotreta</taxon>
    </lineage>
</organism>
<evidence type="ECO:0000256" key="2">
    <source>
        <dbReference type="ARBA" id="ARBA00022475"/>
    </source>
</evidence>
<gene>
    <name evidence="9" type="ORF">PHYEVI_LOCUS7081</name>
</gene>
<keyword evidence="2" id="KW-1003">Cell membrane</keyword>
<dbReference type="Gene3D" id="3.40.190.10">
    <property type="entry name" value="Periplasmic binding protein-like II"/>
    <property type="match status" value="1"/>
</dbReference>
<dbReference type="Proteomes" id="UP001153712">
    <property type="component" value="Chromosome 3"/>
</dbReference>
<feature type="transmembrane region" description="Helical" evidence="8">
    <location>
        <begin position="193"/>
        <end position="214"/>
    </location>
</feature>
<dbReference type="PANTHER" id="PTHR42643">
    <property type="entry name" value="IONOTROPIC RECEPTOR 20A-RELATED"/>
    <property type="match status" value="1"/>
</dbReference>
<keyword evidence="10" id="KW-1185">Reference proteome</keyword>
<feature type="transmembrane region" description="Helical" evidence="8">
    <location>
        <begin position="437"/>
        <end position="457"/>
    </location>
</feature>
<sequence length="483" mass="56932">MIMFVERNLEIPIELLDKFFYTRLVFLLKINRRETFYCAYMNSRRICTPKQIHPGDSLPKFRPFKDIMNYLDKEAVGYVLTPPHVYYPTRDRSSTAVTGLEVSLLEVFSKLYNFSYELIPFMTVTDDKGSYVEPLLTSIKKGNISWGIGAIFENEKRIEDFDLSKCVFIEGYTAVFSKTFERPELWKFMYKNAMYHVTSITGGICTCMGAYFFLKFRSFRIYVRLIFLPLYEQNQPFGALKSTPMRILFATWWLMCYVLIISYKTYLFGSMFRAPYPINTVEDLVREGFTFKAVDVDYIYIESQCKHTPTDFCEILLPRFTYTNDSCEGLRGMFEEKFAFIGESYTLLYQVNRKCKLSLEEQSQMKSSKNLVFGIQFHVWPMNKNTILTKPLAETVRLLEQAGLYNKWLDNETRYGTFKKPGMGKLRKQRKLRVQDVMLPIYVLLVGYVVSTAAFLLEHYKQKIRKNSILKNKTIFHKRFTQL</sequence>
<feature type="transmembrane region" description="Helical" evidence="8">
    <location>
        <begin position="245"/>
        <end position="263"/>
    </location>
</feature>
<evidence type="ECO:0000256" key="5">
    <source>
        <dbReference type="ARBA" id="ARBA00023136"/>
    </source>
</evidence>
<dbReference type="EMBL" id="OU900096">
    <property type="protein sequence ID" value="CAG9860732.1"/>
    <property type="molecule type" value="Genomic_DNA"/>
</dbReference>
<dbReference type="PANTHER" id="PTHR42643:SF24">
    <property type="entry name" value="IONOTROPIC RECEPTOR 60A"/>
    <property type="match status" value="1"/>
</dbReference>
<dbReference type="InterPro" id="IPR052192">
    <property type="entry name" value="Insect_Ionotropic_Sensory_Rcpt"/>
</dbReference>
<dbReference type="SUPFAM" id="SSF53850">
    <property type="entry name" value="Periplasmic binding protein-like II"/>
    <property type="match status" value="1"/>
</dbReference>
<accession>A0A9N9TS46</accession>
<evidence type="ECO:0000256" key="4">
    <source>
        <dbReference type="ARBA" id="ARBA00022989"/>
    </source>
</evidence>
<keyword evidence="7" id="KW-0325">Glycoprotein</keyword>
<evidence type="ECO:0000256" key="8">
    <source>
        <dbReference type="SAM" id="Phobius"/>
    </source>
</evidence>
<dbReference type="OrthoDB" id="6762463at2759"/>
<dbReference type="GO" id="GO:0005886">
    <property type="term" value="C:plasma membrane"/>
    <property type="evidence" value="ECO:0007669"/>
    <property type="project" value="UniProtKB-SubCell"/>
</dbReference>
<keyword evidence="3 8" id="KW-0812">Transmembrane</keyword>